<sequence length="81" mass="9138">MNKNKRYVTSVTQHSDQFLAILLGLKSILGMPISIAKPIARSKPGVTVELNPHFEINSELSTDEIKNQLDEYEIEITIINQ</sequence>
<dbReference type="EMBL" id="MT774397">
    <property type="protein sequence ID" value="QOR56813.1"/>
    <property type="molecule type" value="Genomic_DNA"/>
</dbReference>
<evidence type="ECO:0000313" key="2">
    <source>
        <dbReference type="Proteomes" id="UP000593741"/>
    </source>
</evidence>
<protein>
    <submittedName>
        <fullName evidence="1">Uncharacterized protein</fullName>
    </submittedName>
</protein>
<dbReference type="Proteomes" id="UP000593741">
    <property type="component" value="Genome"/>
</dbReference>
<reference evidence="1 2" key="1">
    <citation type="submission" date="2020-07" db="EMBL/GenBank/DDBJ databases">
        <title>Taxonomic proposal: Crassvirales, a new order of highly abundant and diverse bacterial viruses.</title>
        <authorList>
            <person name="Shkoporov A.N."/>
            <person name="Stockdale S.R."/>
            <person name="Guerin E."/>
            <person name="Ross R.P."/>
            <person name="Hill C."/>
        </authorList>
    </citation>
    <scope>NUCLEOTIDE SEQUENCE [LARGE SCALE GENOMIC DNA]</scope>
</reference>
<accession>A0A7M1RR25</accession>
<dbReference type="KEGG" id="vg:65130732"/>
<dbReference type="RefSeq" id="YP_010112265.1">
    <property type="nucleotide sequence ID" value="NC_055890.1"/>
</dbReference>
<proteinExistence type="predicted"/>
<organism evidence="1 2">
    <name type="scientific">uncultured phage cr56_1</name>
    <dbReference type="NCBI Taxonomy" id="2772081"/>
    <lineage>
        <taxon>Viruses</taxon>
        <taxon>Duplodnaviria</taxon>
        <taxon>Heunggongvirae</taxon>
        <taxon>Uroviricota</taxon>
        <taxon>Caudoviricetes</taxon>
        <taxon>Crassvirales</taxon>
        <taxon>Suoliviridae</taxon>
        <taxon>Loutivirinae</taxon>
        <taxon>Buchavirus</taxon>
        <taxon>Buchavirus faecalis</taxon>
    </lineage>
</organism>
<name>A0A7M1RR25_9CAUD</name>
<keyword evidence="2" id="KW-1185">Reference proteome</keyword>
<evidence type="ECO:0000313" key="1">
    <source>
        <dbReference type="EMBL" id="QOR56813.1"/>
    </source>
</evidence>
<dbReference type="GeneID" id="65130732"/>